<dbReference type="Gene3D" id="3.30.70.1450">
    <property type="entry name" value="Regulator of K+ conductance, C-terminal domain"/>
    <property type="match status" value="1"/>
</dbReference>
<evidence type="ECO:0000256" key="3">
    <source>
        <dbReference type="ARBA" id="ARBA00022692"/>
    </source>
</evidence>
<dbReference type="GO" id="GO:0005886">
    <property type="term" value="C:plasma membrane"/>
    <property type="evidence" value="ECO:0007669"/>
    <property type="project" value="TreeGrafter"/>
</dbReference>
<evidence type="ECO:0000256" key="2">
    <source>
        <dbReference type="ARBA" id="ARBA00022448"/>
    </source>
</evidence>
<comment type="caution">
    <text evidence="9">The sequence shown here is derived from an EMBL/GenBank/DDBJ whole genome shotgun (WGS) entry which is preliminary data.</text>
</comment>
<evidence type="ECO:0000256" key="6">
    <source>
        <dbReference type="ARBA" id="ARBA00023136"/>
    </source>
</evidence>
<organism evidence="9 10">
    <name type="scientific">Candidatus Gallibacteroides avistercoris</name>
    <dbReference type="NCBI Taxonomy" id="2840833"/>
    <lineage>
        <taxon>Bacteria</taxon>
        <taxon>Pseudomonadati</taxon>
        <taxon>Bacteroidota</taxon>
        <taxon>Bacteroidia</taxon>
        <taxon>Bacteroidales</taxon>
        <taxon>Bacteroidaceae</taxon>
        <taxon>Bacteroidaceae incertae sedis</taxon>
        <taxon>Candidatus Gallibacteroides</taxon>
    </lineage>
</organism>
<keyword evidence="3 7" id="KW-0812">Transmembrane</keyword>
<proteinExistence type="predicted"/>
<dbReference type="PROSITE" id="PS51202">
    <property type="entry name" value="RCK_C"/>
    <property type="match status" value="1"/>
</dbReference>
<dbReference type="InterPro" id="IPR051679">
    <property type="entry name" value="DASS-Related_Transporters"/>
</dbReference>
<dbReference type="EMBL" id="DVNA01000137">
    <property type="protein sequence ID" value="HIU55369.1"/>
    <property type="molecule type" value="Genomic_DNA"/>
</dbReference>
<dbReference type="Proteomes" id="UP000824112">
    <property type="component" value="Unassembled WGS sequence"/>
</dbReference>
<evidence type="ECO:0000256" key="7">
    <source>
        <dbReference type="SAM" id="Phobius"/>
    </source>
</evidence>
<keyword evidence="4" id="KW-0677">Repeat</keyword>
<evidence type="ECO:0000256" key="5">
    <source>
        <dbReference type="ARBA" id="ARBA00022989"/>
    </source>
</evidence>
<reference evidence="9" key="1">
    <citation type="submission" date="2020-10" db="EMBL/GenBank/DDBJ databases">
        <authorList>
            <person name="Gilroy R."/>
        </authorList>
    </citation>
    <scope>NUCLEOTIDE SEQUENCE</scope>
    <source>
        <strain evidence="9">CHK158-818</strain>
    </source>
</reference>
<dbReference type="Pfam" id="PF03600">
    <property type="entry name" value="CitMHS"/>
    <property type="match status" value="1"/>
</dbReference>
<keyword evidence="2" id="KW-0813">Transport</keyword>
<keyword evidence="5 7" id="KW-1133">Transmembrane helix</keyword>
<feature type="transmembrane region" description="Helical" evidence="7">
    <location>
        <begin position="28"/>
        <end position="45"/>
    </location>
</feature>
<dbReference type="InterPro" id="IPR006037">
    <property type="entry name" value="RCK_C"/>
</dbReference>
<keyword evidence="6 7" id="KW-0472">Membrane</keyword>
<protein>
    <submittedName>
        <fullName evidence="9">SLC13 family permease</fullName>
    </submittedName>
</protein>
<feature type="transmembrane region" description="Helical" evidence="7">
    <location>
        <begin position="410"/>
        <end position="427"/>
    </location>
</feature>
<gene>
    <name evidence="9" type="ORF">IAB03_06135</name>
</gene>
<evidence type="ECO:0000313" key="9">
    <source>
        <dbReference type="EMBL" id="HIU55369.1"/>
    </source>
</evidence>
<dbReference type="GO" id="GO:0008324">
    <property type="term" value="F:monoatomic cation transmembrane transporter activity"/>
    <property type="evidence" value="ECO:0007669"/>
    <property type="project" value="InterPro"/>
</dbReference>
<feature type="transmembrane region" description="Helical" evidence="7">
    <location>
        <begin position="178"/>
        <end position="196"/>
    </location>
</feature>
<dbReference type="AlphaFoldDB" id="A0A9D1SCH4"/>
<feature type="transmembrane region" description="Helical" evidence="7">
    <location>
        <begin position="6"/>
        <end position="21"/>
    </location>
</feature>
<sequence length="517" mass="56760">MSLDAYLVLLGLIAMLVILILDKMRPGLVLLSIVVFFLCAGILTPKEMLEGFSNKGMITVAMLFLVSEGIRQSGALEHVIKKLLPEKKSSVFKAQLRILPPIACISAFLNNTPVVVIFAPIIKRWAERVKIPATKFLIPLSYATVLGGLCTLIGTSTNLVVHGMIIDAGYEGFTMFEIAWVGIPLTIAGILYMLTFSNKLLPDVRDNNADDDSEDENPGNLHRVEAVLSSRFPGINKTLKEFNFTRHYGAIVKEIRSGGIRYTHDLDTIVLHEGDTLVLWADDTFIPTWGESSVFVLLANGTDRESPMSKKKRWLALILLFVMIVGATVGELPVVKEHITGIKLDMFFFVCVTTIIMAWTKIFPPKKYTKYISWDILITIACAFAISKAMENSGLASMAASYIINLSHSYGPYALLAMLYLIVNAVTELITNNAAAALGFPIALSVALQLGVDPTPFFITVCIAASAAFSTSIGYQTNLIVQGVGGYKFTDFVKIGLPLNLICFLISIFLIPLVWKF</sequence>
<feature type="transmembrane region" description="Helical" evidence="7">
    <location>
        <begin position="98"/>
        <end position="119"/>
    </location>
</feature>
<evidence type="ECO:0000256" key="4">
    <source>
        <dbReference type="ARBA" id="ARBA00022737"/>
    </source>
</evidence>
<accession>A0A9D1SCH4</accession>
<feature type="transmembrane region" description="Helical" evidence="7">
    <location>
        <begin position="314"/>
        <end position="335"/>
    </location>
</feature>
<dbReference type="SUPFAM" id="SSF116726">
    <property type="entry name" value="TrkA C-terminal domain-like"/>
    <property type="match status" value="1"/>
</dbReference>
<dbReference type="PANTHER" id="PTHR43652">
    <property type="entry name" value="BASIC AMINO ACID ANTIPORTER YFCC-RELATED"/>
    <property type="match status" value="1"/>
</dbReference>
<dbReference type="GO" id="GO:0006813">
    <property type="term" value="P:potassium ion transport"/>
    <property type="evidence" value="ECO:0007669"/>
    <property type="project" value="InterPro"/>
</dbReference>
<comment type="subcellular location">
    <subcellularLocation>
        <location evidence="1">Membrane</location>
        <topology evidence="1">Multi-pass membrane protein</topology>
    </subcellularLocation>
</comment>
<name>A0A9D1SCH4_9BACT</name>
<feature type="transmembrane region" description="Helical" evidence="7">
    <location>
        <begin position="495"/>
        <end position="515"/>
    </location>
</feature>
<dbReference type="CDD" id="cd01115">
    <property type="entry name" value="SLC13_permease"/>
    <property type="match status" value="1"/>
</dbReference>
<feature type="transmembrane region" description="Helical" evidence="7">
    <location>
        <begin position="140"/>
        <end position="166"/>
    </location>
</feature>
<feature type="transmembrane region" description="Helical" evidence="7">
    <location>
        <begin position="457"/>
        <end position="475"/>
    </location>
</feature>
<evidence type="ECO:0000256" key="1">
    <source>
        <dbReference type="ARBA" id="ARBA00004141"/>
    </source>
</evidence>
<feature type="transmembrane region" description="Helical" evidence="7">
    <location>
        <begin position="341"/>
        <end position="359"/>
    </location>
</feature>
<evidence type="ECO:0000313" key="10">
    <source>
        <dbReference type="Proteomes" id="UP000824112"/>
    </source>
</evidence>
<dbReference type="InterPro" id="IPR004680">
    <property type="entry name" value="Cit_transptr-like_dom"/>
</dbReference>
<feature type="domain" description="RCK C-terminal" evidence="8">
    <location>
        <begin position="211"/>
        <end position="295"/>
    </location>
</feature>
<evidence type="ECO:0000259" key="8">
    <source>
        <dbReference type="PROSITE" id="PS51202"/>
    </source>
</evidence>
<feature type="transmembrane region" description="Helical" evidence="7">
    <location>
        <begin position="434"/>
        <end position="451"/>
    </location>
</feature>
<reference evidence="9" key="2">
    <citation type="journal article" date="2021" name="PeerJ">
        <title>Extensive microbial diversity within the chicken gut microbiome revealed by metagenomics and culture.</title>
        <authorList>
            <person name="Gilroy R."/>
            <person name="Ravi A."/>
            <person name="Getino M."/>
            <person name="Pursley I."/>
            <person name="Horton D.L."/>
            <person name="Alikhan N.F."/>
            <person name="Baker D."/>
            <person name="Gharbi K."/>
            <person name="Hall N."/>
            <person name="Watson M."/>
            <person name="Adriaenssens E.M."/>
            <person name="Foster-Nyarko E."/>
            <person name="Jarju S."/>
            <person name="Secka A."/>
            <person name="Antonio M."/>
            <person name="Oren A."/>
            <person name="Chaudhuri R.R."/>
            <person name="La Ragione R."/>
            <person name="Hildebrand F."/>
            <person name="Pallen M.J."/>
        </authorList>
    </citation>
    <scope>NUCLEOTIDE SEQUENCE</scope>
    <source>
        <strain evidence="9">CHK158-818</strain>
    </source>
</reference>
<dbReference type="InterPro" id="IPR036721">
    <property type="entry name" value="RCK_C_sf"/>
</dbReference>
<dbReference type="PANTHER" id="PTHR43652:SF2">
    <property type="entry name" value="BASIC AMINO ACID ANTIPORTER YFCC-RELATED"/>
    <property type="match status" value="1"/>
</dbReference>
<feature type="transmembrane region" description="Helical" evidence="7">
    <location>
        <begin position="371"/>
        <end position="390"/>
    </location>
</feature>